<feature type="transmembrane region" description="Helical" evidence="9">
    <location>
        <begin position="239"/>
        <end position="257"/>
    </location>
</feature>
<dbReference type="InterPro" id="IPR020846">
    <property type="entry name" value="MFS_dom"/>
</dbReference>
<reference evidence="11 12" key="1">
    <citation type="submission" date="2020-04" db="EMBL/GenBank/DDBJ databases">
        <title>Novosphingobium sp. TW-4 isolated from soil.</title>
        <authorList>
            <person name="Dahal R.H."/>
            <person name="Chaudhary D.K."/>
        </authorList>
    </citation>
    <scope>NUCLEOTIDE SEQUENCE [LARGE SCALE GENOMIC DNA]</scope>
    <source>
        <strain evidence="11 12">TW-4</strain>
    </source>
</reference>
<keyword evidence="7 9" id="KW-1133">Transmembrane helix</keyword>
<keyword evidence="12" id="KW-1185">Reference proteome</keyword>
<organism evidence="11 12">
    <name type="scientific">Novosphingobium olei</name>
    <dbReference type="NCBI Taxonomy" id="2728851"/>
    <lineage>
        <taxon>Bacteria</taxon>
        <taxon>Pseudomonadati</taxon>
        <taxon>Pseudomonadota</taxon>
        <taxon>Alphaproteobacteria</taxon>
        <taxon>Sphingomonadales</taxon>
        <taxon>Sphingomonadaceae</taxon>
        <taxon>Novosphingobium</taxon>
    </lineage>
</organism>
<feature type="transmembrane region" description="Helical" evidence="9">
    <location>
        <begin position="367"/>
        <end position="391"/>
    </location>
</feature>
<dbReference type="PROSITE" id="PS00217">
    <property type="entry name" value="SUGAR_TRANSPORT_2"/>
    <property type="match status" value="1"/>
</dbReference>
<feature type="domain" description="Major facilitator superfamily (MFS) profile" evidence="10">
    <location>
        <begin position="15"/>
        <end position="423"/>
    </location>
</feature>
<keyword evidence="5 9" id="KW-0812">Transmembrane</keyword>
<evidence type="ECO:0000256" key="8">
    <source>
        <dbReference type="ARBA" id="ARBA00023136"/>
    </source>
</evidence>
<dbReference type="RefSeq" id="WP_169494737.1">
    <property type="nucleotide sequence ID" value="NZ_JABBGM010000010.1"/>
</dbReference>
<keyword evidence="4" id="KW-1003">Cell membrane</keyword>
<name>A0A7Y0BTB6_9SPHN</name>
<comment type="similarity">
    <text evidence="2">Belongs to the major facilitator superfamily. Metabolite:H+ Symporter (MHS) family (TC 2.A.1.6) family.</text>
</comment>
<dbReference type="InterPro" id="IPR011701">
    <property type="entry name" value="MFS"/>
</dbReference>
<evidence type="ECO:0000256" key="4">
    <source>
        <dbReference type="ARBA" id="ARBA00022475"/>
    </source>
</evidence>
<dbReference type="EMBL" id="JABBGM010000010">
    <property type="protein sequence ID" value="NML95536.1"/>
    <property type="molecule type" value="Genomic_DNA"/>
</dbReference>
<dbReference type="InterPro" id="IPR036259">
    <property type="entry name" value="MFS_trans_sf"/>
</dbReference>
<evidence type="ECO:0000256" key="5">
    <source>
        <dbReference type="ARBA" id="ARBA00022692"/>
    </source>
</evidence>
<dbReference type="PROSITE" id="PS50850">
    <property type="entry name" value="MFS"/>
    <property type="match status" value="1"/>
</dbReference>
<evidence type="ECO:0000256" key="2">
    <source>
        <dbReference type="ARBA" id="ARBA00008240"/>
    </source>
</evidence>
<feature type="transmembrane region" description="Helical" evidence="9">
    <location>
        <begin position="187"/>
        <end position="206"/>
    </location>
</feature>
<protein>
    <submittedName>
        <fullName evidence="11">MFS transporter</fullName>
    </submittedName>
</protein>
<accession>A0A7Y0BTB6</accession>
<dbReference type="InterPro" id="IPR005829">
    <property type="entry name" value="Sugar_transporter_CS"/>
</dbReference>
<dbReference type="InterPro" id="IPR051084">
    <property type="entry name" value="H+-coupled_symporters"/>
</dbReference>
<evidence type="ECO:0000256" key="7">
    <source>
        <dbReference type="ARBA" id="ARBA00022989"/>
    </source>
</evidence>
<dbReference type="SUPFAM" id="SSF103473">
    <property type="entry name" value="MFS general substrate transporter"/>
    <property type="match status" value="1"/>
</dbReference>
<keyword evidence="6" id="KW-0769">Symport</keyword>
<dbReference type="Gene3D" id="1.20.1250.20">
    <property type="entry name" value="MFS general substrate transporter like domains"/>
    <property type="match status" value="2"/>
</dbReference>
<evidence type="ECO:0000256" key="6">
    <source>
        <dbReference type="ARBA" id="ARBA00022847"/>
    </source>
</evidence>
<evidence type="ECO:0000313" key="12">
    <source>
        <dbReference type="Proteomes" id="UP000583556"/>
    </source>
</evidence>
<dbReference type="AlphaFoldDB" id="A0A7Y0BTB6"/>
<evidence type="ECO:0000256" key="1">
    <source>
        <dbReference type="ARBA" id="ARBA00004651"/>
    </source>
</evidence>
<sequence length="434" mass="45891">MTANIAQDPVHARKSAIAATIGCGLEFYDFMTFSYFAIQIGNCFFPSHDRYTSLMGSLATFGVGFLGRPVGAHVLGRLGDRIGRKPVMLLSMVLMGLAVTTMALTPSYATIGIAAPIIVVFARLVQGFALGGEVSSATVYLVEVAHPMRRATSASLQGVCQFASTSVGALVGLLLSSLLSPEQLTTWGWRVALLIGAAVVPYALVLRRMLPETAPSTASTKPLDKQDASARPSRGELRIALAGAGMITAGTMFTYVANYTTTFGQNQLHLSSSAAMLAQLIGNVIAALAGVAGGMLSDRFGRRPLLILPHAALIIVILPLYSWLVAQPSIVSLTMVTGILAALRVLTGASIYAAISETIAPTRRVHWFALIYALPVTLFGGGTQLFITWLMHATGTAMSLAWYLVGSQVLGLCAALFVTESAPVRRRQPEFALA</sequence>
<feature type="transmembrane region" description="Helical" evidence="9">
    <location>
        <begin position="54"/>
        <end position="75"/>
    </location>
</feature>
<dbReference type="PANTHER" id="PTHR43528:SF3">
    <property type="entry name" value="CITRATE-PROTON SYMPORTER"/>
    <property type="match status" value="1"/>
</dbReference>
<comment type="caution">
    <text evidence="11">The sequence shown here is derived from an EMBL/GenBank/DDBJ whole genome shotgun (WGS) entry which is preliminary data.</text>
</comment>
<feature type="transmembrane region" description="Helical" evidence="9">
    <location>
        <begin position="111"/>
        <end position="142"/>
    </location>
</feature>
<feature type="transmembrane region" description="Helical" evidence="9">
    <location>
        <begin position="277"/>
        <end position="296"/>
    </location>
</feature>
<keyword evidence="8 9" id="KW-0472">Membrane</keyword>
<evidence type="ECO:0000256" key="9">
    <source>
        <dbReference type="SAM" id="Phobius"/>
    </source>
</evidence>
<evidence type="ECO:0000256" key="3">
    <source>
        <dbReference type="ARBA" id="ARBA00022448"/>
    </source>
</evidence>
<dbReference type="GO" id="GO:0005886">
    <property type="term" value="C:plasma membrane"/>
    <property type="evidence" value="ECO:0007669"/>
    <property type="project" value="UniProtKB-SubCell"/>
</dbReference>
<comment type="subcellular location">
    <subcellularLocation>
        <location evidence="1">Cell membrane</location>
        <topology evidence="1">Multi-pass membrane protein</topology>
    </subcellularLocation>
</comment>
<dbReference type="Proteomes" id="UP000583556">
    <property type="component" value="Unassembled WGS sequence"/>
</dbReference>
<feature type="transmembrane region" description="Helical" evidence="9">
    <location>
        <begin position="397"/>
        <end position="418"/>
    </location>
</feature>
<gene>
    <name evidence="11" type="ORF">HHL27_17820</name>
</gene>
<feature type="transmembrane region" description="Helical" evidence="9">
    <location>
        <begin position="305"/>
        <end position="324"/>
    </location>
</feature>
<evidence type="ECO:0000313" key="11">
    <source>
        <dbReference type="EMBL" id="NML95536.1"/>
    </source>
</evidence>
<proteinExistence type="inferred from homology"/>
<keyword evidence="3" id="KW-0813">Transport</keyword>
<feature type="transmembrane region" description="Helical" evidence="9">
    <location>
        <begin position="154"/>
        <end position="175"/>
    </location>
</feature>
<dbReference type="GO" id="GO:0015293">
    <property type="term" value="F:symporter activity"/>
    <property type="evidence" value="ECO:0007669"/>
    <property type="project" value="UniProtKB-KW"/>
</dbReference>
<dbReference type="PANTHER" id="PTHR43528">
    <property type="entry name" value="ALPHA-KETOGLUTARATE PERMEASE"/>
    <property type="match status" value="1"/>
</dbReference>
<dbReference type="Pfam" id="PF07690">
    <property type="entry name" value="MFS_1"/>
    <property type="match status" value="1"/>
</dbReference>
<evidence type="ECO:0000259" key="10">
    <source>
        <dbReference type="PROSITE" id="PS50850"/>
    </source>
</evidence>
<feature type="transmembrane region" description="Helical" evidence="9">
    <location>
        <begin position="330"/>
        <end position="355"/>
    </location>
</feature>
<feature type="transmembrane region" description="Helical" evidence="9">
    <location>
        <begin position="87"/>
        <end position="105"/>
    </location>
</feature>